<organism evidence="2 3">
    <name type="scientific">Halostagnicola larsenii XH-48</name>
    <dbReference type="NCBI Taxonomy" id="797299"/>
    <lineage>
        <taxon>Archaea</taxon>
        <taxon>Methanobacteriati</taxon>
        <taxon>Methanobacteriota</taxon>
        <taxon>Stenosarchaea group</taxon>
        <taxon>Halobacteria</taxon>
        <taxon>Halobacteriales</taxon>
        <taxon>Natrialbaceae</taxon>
        <taxon>Halostagnicola</taxon>
    </lineage>
</organism>
<gene>
    <name evidence="2" type="ORF">HALLA_05835</name>
</gene>
<accession>W0JQ48</accession>
<evidence type="ECO:0000256" key="1">
    <source>
        <dbReference type="SAM" id="MobiDB-lite"/>
    </source>
</evidence>
<feature type="region of interest" description="Disordered" evidence="1">
    <location>
        <begin position="50"/>
        <end position="83"/>
    </location>
</feature>
<dbReference type="AlphaFoldDB" id="W0JQ48"/>
<sequence length="155" mass="17296">MSDQRVHQCIQTFRENSLVDSFGPQRDRRVELLEVGRMFFETLDREIGRQRRLDESVSQTGKSRTKDRVTPAAHDTPLSEADQTRPFQVRYMGRANHAAAAASAVDGGVTLLDDTLDSGEDDRTHLVSYDETRDEAVVSVHGSGAFPYVVSTAVR</sequence>
<evidence type="ECO:0000313" key="3">
    <source>
        <dbReference type="Proteomes" id="UP000019024"/>
    </source>
</evidence>
<dbReference type="KEGG" id="hlr:HALLA_05835"/>
<evidence type="ECO:0000313" key="2">
    <source>
        <dbReference type="EMBL" id="AHG00734.1"/>
    </source>
</evidence>
<name>W0JQ48_9EURY</name>
<dbReference type="HOGENOM" id="CLU_1691492_0_0_2"/>
<dbReference type="EMBL" id="CP007055">
    <property type="protein sequence ID" value="AHG00734.1"/>
    <property type="molecule type" value="Genomic_DNA"/>
</dbReference>
<keyword evidence="3" id="KW-1185">Reference proteome</keyword>
<dbReference type="STRING" id="797299.HALLA_05835"/>
<dbReference type="Proteomes" id="UP000019024">
    <property type="component" value="Chromosome"/>
</dbReference>
<dbReference type="eggNOG" id="arCOG04495">
    <property type="taxonomic scope" value="Archaea"/>
</dbReference>
<protein>
    <submittedName>
        <fullName evidence="2">Uncharacterized protein</fullName>
    </submittedName>
</protein>
<reference evidence="2 3" key="1">
    <citation type="submission" date="2014-01" db="EMBL/GenBank/DDBJ databases">
        <authorList>
            <consortium name="DOE Joint Genome Institute"/>
            <person name="Anderson I."/>
            <person name="Huntemann M."/>
            <person name="Han J."/>
            <person name="Chen A."/>
            <person name="Kyrpides N."/>
            <person name="Mavromatis K."/>
            <person name="Markowitz V."/>
            <person name="Palaniappan K."/>
            <person name="Ivanova N."/>
            <person name="Schaumberg A."/>
            <person name="Pati A."/>
            <person name="Liolios K."/>
            <person name="Nordberg H.P."/>
            <person name="Cantor M.N."/>
            <person name="Hua S.X."/>
            <person name="Woyke T."/>
        </authorList>
    </citation>
    <scope>NUCLEOTIDE SEQUENCE [LARGE SCALE GENOMIC DNA]</scope>
    <source>
        <strain evidence="2 3">XH-48</strain>
    </source>
</reference>
<proteinExistence type="predicted"/>